<gene>
    <name evidence="2" type="ORF">D7S89_00125</name>
</gene>
<feature type="signal peptide" evidence="1">
    <location>
        <begin position="1"/>
        <end position="21"/>
    </location>
</feature>
<evidence type="ECO:0000256" key="1">
    <source>
        <dbReference type="SAM" id="SignalP"/>
    </source>
</evidence>
<evidence type="ECO:0000313" key="2">
    <source>
        <dbReference type="EMBL" id="RKP52012.1"/>
    </source>
</evidence>
<dbReference type="AlphaFoldDB" id="A0A494XQD2"/>
<reference evidence="2 3" key="1">
    <citation type="submission" date="2018-10" db="EMBL/GenBank/DDBJ databases">
        <title>Paraburkholderia sp. 7MK8-2, isolated from soil.</title>
        <authorList>
            <person name="Gao Z.-H."/>
            <person name="Qiu L.-H."/>
        </authorList>
    </citation>
    <scope>NUCLEOTIDE SEQUENCE [LARGE SCALE GENOMIC DNA]</scope>
    <source>
        <strain evidence="2 3">7MK8-2</strain>
    </source>
</reference>
<dbReference type="EMBL" id="RBZV01000001">
    <property type="protein sequence ID" value="RKP52012.1"/>
    <property type="molecule type" value="Genomic_DNA"/>
</dbReference>
<feature type="chain" id="PRO_5019789849" evidence="1">
    <location>
        <begin position="22"/>
        <end position="114"/>
    </location>
</feature>
<name>A0A494XQD2_9BURK</name>
<evidence type="ECO:0000313" key="3">
    <source>
        <dbReference type="Proteomes" id="UP000280434"/>
    </source>
</evidence>
<proteinExistence type="predicted"/>
<accession>A0A494XQD2</accession>
<keyword evidence="1" id="KW-0732">Signal</keyword>
<comment type="caution">
    <text evidence="2">The sequence shown here is derived from an EMBL/GenBank/DDBJ whole genome shotgun (WGS) entry which is preliminary data.</text>
</comment>
<organism evidence="2 3">
    <name type="scientific">Trinickia fusca</name>
    <dbReference type="NCBI Taxonomy" id="2419777"/>
    <lineage>
        <taxon>Bacteria</taxon>
        <taxon>Pseudomonadati</taxon>
        <taxon>Pseudomonadota</taxon>
        <taxon>Betaproteobacteria</taxon>
        <taxon>Burkholderiales</taxon>
        <taxon>Burkholderiaceae</taxon>
        <taxon>Trinickia</taxon>
    </lineage>
</organism>
<sequence length="114" mass="11586">MRIAMLGMLLAAGWCAPAAQAETLLALASPVGQTAMEATAGEEAAIVGVALDDQALADERGSGLGAVTVAATPELIERTHSVTLWDELAPPAPAPVPVDTAKTAQVNVLTTTRR</sequence>
<keyword evidence="3" id="KW-1185">Reference proteome</keyword>
<dbReference type="Proteomes" id="UP000280434">
    <property type="component" value="Unassembled WGS sequence"/>
</dbReference>
<protein>
    <submittedName>
        <fullName evidence="2">Uncharacterized protein</fullName>
    </submittedName>
</protein>